<evidence type="ECO:0000256" key="13">
    <source>
        <dbReference type="ARBA" id="ARBA00025634"/>
    </source>
</evidence>
<evidence type="ECO:0000259" key="17">
    <source>
        <dbReference type="Pfam" id="PF04715"/>
    </source>
</evidence>
<name>A0A1E3W8Q0_9HYPH</name>
<dbReference type="SUPFAM" id="SSF56322">
    <property type="entry name" value="ADC synthase"/>
    <property type="match status" value="1"/>
</dbReference>
<dbReference type="PANTHER" id="PTHR11236:SF48">
    <property type="entry name" value="ISOCHORISMATE SYNTHASE MENF"/>
    <property type="match status" value="1"/>
</dbReference>
<comment type="similarity">
    <text evidence="3 15">Belongs to the anthranilate synthase component I family.</text>
</comment>
<evidence type="ECO:0000256" key="4">
    <source>
        <dbReference type="ARBA" id="ARBA00011575"/>
    </source>
</evidence>
<keyword evidence="11 15" id="KW-0057">Aromatic amino acid biosynthesis</keyword>
<dbReference type="InterPro" id="IPR005801">
    <property type="entry name" value="ADC_synthase"/>
</dbReference>
<comment type="caution">
    <text evidence="18">The sequence shown here is derived from an EMBL/GenBank/DDBJ whole genome shotgun (WGS) entry which is preliminary data.</text>
</comment>
<dbReference type="InterPro" id="IPR015890">
    <property type="entry name" value="Chorismate_C"/>
</dbReference>
<keyword evidence="12 15" id="KW-0456">Lyase</keyword>
<evidence type="ECO:0000313" key="19">
    <source>
        <dbReference type="Proteomes" id="UP000095042"/>
    </source>
</evidence>
<comment type="subunit">
    <text evidence="4 15">Heterotetramer consisting of two non-identical subunits: a beta subunit (TrpG) and a large alpha subunit (TrpE).</text>
</comment>
<evidence type="ECO:0000256" key="7">
    <source>
        <dbReference type="ARBA" id="ARBA00022605"/>
    </source>
</evidence>
<dbReference type="GO" id="GO:0000162">
    <property type="term" value="P:L-tryptophan biosynthetic process"/>
    <property type="evidence" value="ECO:0007669"/>
    <property type="project" value="UniProtKB-UniPathway"/>
</dbReference>
<evidence type="ECO:0000256" key="10">
    <source>
        <dbReference type="ARBA" id="ARBA00022842"/>
    </source>
</evidence>
<gene>
    <name evidence="15" type="primary">trpE</name>
    <name evidence="18" type="ORF">AUC71_02110</name>
</gene>
<dbReference type="Proteomes" id="UP000095042">
    <property type="component" value="Unassembled WGS sequence"/>
</dbReference>
<dbReference type="AlphaFoldDB" id="A0A1E3W8Q0"/>
<comment type="function">
    <text evidence="13 15">Part of a heterotetrameric complex that catalyzes the two-step biosynthesis of anthranilate, an intermediate in the biosynthesis of L-tryptophan. In the first step, the glutamine-binding beta subunit (TrpG) of anthranilate synthase (AS) provides the glutamine amidotransferase activity which generates ammonia as a substrate that, along with chorismate, is used in the second step, catalyzed by the large alpha subunit of AS (TrpE) to produce anthranilate. In the absence of TrpG, TrpE can synthesize anthranilate directly from chorismate and high concentrations of ammonia.</text>
</comment>
<evidence type="ECO:0000256" key="15">
    <source>
        <dbReference type="RuleBase" id="RU364045"/>
    </source>
</evidence>
<feature type="domain" description="Anthranilate synthase component I N-terminal" evidence="17">
    <location>
        <begin position="46"/>
        <end position="191"/>
    </location>
</feature>
<dbReference type="UniPathway" id="UPA00035">
    <property type="reaction ID" value="UER00040"/>
</dbReference>
<proteinExistence type="inferred from homology"/>
<dbReference type="PRINTS" id="PR00095">
    <property type="entry name" value="ANTSNTHASEI"/>
</dbReference>
<evidence type="ECO:0000259" key="16">
    <source>
        <dbReference type="Pfam" id="PF00425"/>
    </source>
</evidence>
<dbReference type="Pfam" id="PF04715">
    <property type="entry name" value="Anth_synt_I_N"/>
    <property type="match status" value="1"/>
</dbReference>
<dbReference type="OrthoDB" id="9803598at2"/>
<dbReference type="NCBIfam" id="TIGR00564">
    <property type="entry name" value="trpE_most"/>
    <property type="match status" value="1"/>
</dbReference>
<dbReference type="Pfam" id="PF00425">
    <property type="entry name" value="Chorismate_bind"/>
    <property type="match status" value="1"/>
</dbReference>
<dbReference type="EMBL" id="LPWD01000379">
    <property type="protein sequence ID" value="ODS02195.1"/>
    <property type="molecule type" value="Genomic_DNA"/>
</dbReference>
<dbReference type="EC" id="4.1.3.27" evidence="5 15"/>
<keyword evidence="8 15" id="KW-0479">Metal-binding</keyword>
<reference evidence="18 19" key="1">
    <citation type="journal article" date="2016" name="Environ. Microbiol.">
        <title>New Methyloceanibacter diversity from North Sea sediments includes methanotroph containing solely the soluble methane monooxygenase.</title>
        <authorList>
            <person name="Vekeman B."/>
            <person name="Kerckhof F.M."/>
            <person name="Cremers G."/>
            <person name="de Vos P."/>
            <person name="Vandamme P."/>
            <person name="Boon N."/>
            <person name="Op den Camp H.J."/>
            <person name="Heylen K."/>
        </authorList>
    </citation>
    <scope>NUCLEOTIDE SEQUENCE [LARGE SCALE GENOMIC DNA]</scope>
    <source>
        <strain evidence="18 19">R-67177</strain>
    </source>
</reference>
<accession>A0A1E3W8Q0</accession>
<dbReference type="RefSeq" id="WP_069624624.1">
    <property type="nucleotide sequence ID" value="NZ_LPWD01000379.1"/>
</dbReference>
<keyword evidence="7 15" id="KW-0028">Amino-acid biosynthesis</keyword>
<evidence type="ECO:0000256" key="6">
    <source>
        <dbReference type="ARBA" id="ARBA00020653"/>
    </source>
</evidence>
<evidence type="ECO:0000256" key="8">
    <source>
        <dbReference type="ARBA" id="ARBA00022723"/>
    </source>
</evidence>
<dbReference type="Gene3D" id="3.60.120.10">
    <property type="entry name" value="Anthranilate synthase"/>
    <property type="match status" value="1"/>
</dbReference>
<evidence type="ECO:0000256" key="1">
    <source>
        <dbReference type="ARBA" id="ARBA00001946"/>
    </source>
</evidence>
<keyword evidence="10 15" id="KW-0460">Magnesium</keyword>
<feature type="domain" description="Chorismate-utilising enzyme C-terminal" evidence="16">
    <location>
        <begin position="247"/>
        <end position="499"/>
    </location>
</feature>
<evidence type="ECO:0000256" key="11">
    <source>
        <dbReference type="ARBA" id="ARBA00023141"/>
    </source>
</evidence>
<organism evidence="18 19">
    <name type="scientific">Methyloceanibacter marginalis</name>
    <dbReference type="NCBI Taxonomy" id="1774971"/>
    <lineage>
        <taxon>Bacteria</taxon>
        <taxon>Pseudomonadati</taxon>
        <taxon>Pseudomonadota</taxon>
        <taxon>Alphaproteobacteria</taxon>
        <taxon>Hyphomicrobiales</taxon>
        <taxon>Hyphomicrobiaceae</taxon>
        <taxon>Methyloceanibacter</taxon>
    </lineage>
</organism>
<dbReference type="PANTHER" id="PTHR11236">
    <property type="entry name" value="AMINOBENZOATE/ANTHRANILATE SYNTHASE"/>
    <property type="match status" value="1"/>
</dbReference>
<comment type="catalytic activity">
    <reaction evidence="14 15">
        <text>chorismate + L-glutamine = anthranilate + pyruvate + L-glutamate + H(+)</text>
        <dbReference type="Rhea" id="RHEA:21732"/>
        <dbReference type="ChEBI" id="CHEBI:15361"/>
        <dbReference type="ChEBI" id="CHEBI:15378"/>
        <dbReference type="ChEBI" id="CHEBI:16567"/>
        <dbReference type="ChEBI" id="CHEBI:29748"/>
        <dbReference type="ChEBI" id="CHEBI:29985"/>
        <dbReference type="ChEBI" id="CHEBI:58359"/>
        <dbReference type="EC" id="4.1.3.27"/>
    </reaction>
</comment>
<evidence type="ECO:0000256" key="12">
    <source>
        <dbReference type="ARBA" id="ARBA00023239"/>
    </source>
</evidence>
<keyword evidence="9 15" id="KW-0822">Tryptophan biosynthesis</keyword>
<dbReference type="InterPro" id="IPR006805">
    <property type="entry name" value="Anth_synth_I_N"/>
</dbReference>
<dbReference type="InterPro" id="IPR005256">
    <property type="entry name" value="Anth_synth_I_PabB"/>
</dbReference>
<dbReference type="InterPro" id="IPR019999">
    <property type="entry name" value="Anth_synth_I-like"/>
</dbReference>
<evidence type="ECO:0000256" key="14">
    <source>
        <dbReference type="ARBA" id="ARBA00047683"/>
    </source>
</evidence>
<evidence type="ECO:0000256" key="5">
    <source>
        <dbReference type="ARBA" id="ARBA00012266"/>
    </source>
</evidence>
<protein>
    <recommendedName>
        <fullName evidence="6 15">Anthranilate synthase component 1</fullName>
        <ecNumber evidence="5 15">4.1.3.27</ecNumber>
    </recommendedName>
</protein>
<dbReference type="GO" id="GO:0046872">
    <property type="term" value="F:metal ion binding"/>
    <property type="evidence" value="ECO:0007669"/>
    <property type="project" value="UniProtKB-KW"/>
</dbReference>
<comment type="pathway">
    <text evidence="2 15">Amino-acid biosynthesis; L-tryptophan biosynthesis; L-tryptophan from chorismate: step 1/5.</text>
</comment>
<sequence>MSAAPASVTPLQRDGGSAPIEPDFAAFARLYDEGVPQVVWTRLVADLETPVSAMLKVANERPNSFLLESVEGGATRGRYSIIGCEPDLIWRAEGKKAEINRSPQADAEAFAPSPQPALASLRALLAESAITLPQALPPMAAGIFGYMGYDTVRLIEHLPGGGPDPLELPDSILVRPTLIVIFDSVKDEMTVVTPVRAAPGVSAKAAYARAADRLNVVLERLDQPLPHASELDADAPHPAPKATTAPEAYMAKVARAQEYIAAGDIFQVVLSQRFEAPFELPSFSLYRALRRVNPSPFLYYLNFGAFAVVGSSPEILVRVRQGEVTIRPIAGTRPRGKTPEDDKALADELLADAKERAEHLMLLDLGRNDVGRVSEVGSVRVTDSFFLEYYSQVMHIVSNVEGRLDANHDAVDALMAGFPAGTVSGAPKVRAMEIIDELEDAARGIYAGCVGYFSADGEMDSCIVLRTSVVKDGVMYVQAGAGIVADSVPEREQAECVSKAGALFKAADEAVRFATRGKRGQ</sequence>
<dbReference type="GO" id="GO:0004049">
    <property type="term" value="F:anthranilate synthase activity"/>
    <property type="evidence" value="ECO:0007669"/>
    <property type="project" value="UniProtKB-EC"/>
</dbReference>
<evidence type="ECO:0000256" key="9">
    <source>
        <dbReference type="ARBA" id="ARBA00022822"/>
    </source>
</evidence>
<evidence type="ECO:0000256" key="2">
    <source>
        <dbReference type="ARBA" id="ARBA00004873"/>
    </source>
</evidence>
<evidence type="ECO:0000313" key="18">
    <source>
        <dbReference type="EMBL" id="ODS02195.1"/>
    </source>
</evidence>
<evidence type="ECO:0000256" key="3">
    <source>
        <dbReference type="ARBA" id="ARBA00009562"/>
    </source>
</evidence>
<keyword evidence="19" id="KW-1185">Reference proteome</keyword>
<comment type="cofactor">
    <cofactor evidence="1 15">
        <name>Mg(2+)</name>
        <dbReference type="ChEBI" id="CHEBI:18420"/>
    </cofactor>
</comment>